<dbReference type="EMBL" id="BMAW01024870">
    <property type="protein sequence ID" value="GFT89902.1"/>
    <property type="molecule type" value="Genomic_DNA"/>
</dbReference>
<accession>A0A8X6UA00</accession>
<evidence type="ECO:0000313" key="1">
    <source>
        <dbReference type="EMBL" id="GFT89902.1"/>
    </source>
</evidence>
<name>A0A8X6UA00_NEPPI</name>
<reference evidence="1" key="1">
    <citation type="submission" date="2020-08" db="EMBL/GenBank/DDBJ databases">
        <title>Multicomponent nature underlies the extraordinary mechanical properties of spider dragline silk.</title>
        <authorList>
            <person name="Kono N."/>
            <person name="Nakamura H."/>
            <person name="Mori M."/>
            <person name="Yoshida Y."/>
            <person name="Ohtoshi R."/>
            <person name="Malay A.D."/>
            <person name="Moran D.A.P."/>
            <person name="Tomita M."/>
            <person name="Numata K."/>
            <person name="Arakawa K."/>
        </authorList>
    </citation>
    <scope>NUCLEOTIDE SEQUENCE</scope>
</reference>
<sequence length="106" mass="12004">MALKPNATRQLGDPLRRKCPVESLTEAVYLSNGNAGVLRPAQRGQKPRVEQKGKSCLDPDFQYDYGPRKRGLSILLSLRVLSKRCQKSYYRITGLWRPSVHSDVAF</sequence>
<comment type="caution">
    <text evidence="1">The sequence shown here is derived from an EMBL/GenBank/DDBJ whole genome shotgun (WGS) entry which is preliminary data.</text>
</comment>
<keyword evidence="2" id="KW-1185">Reference proteome</keyword>
<organism evidence="1 2">
    <name type="scientific">Nephila pilipes</name>
    <name type="common">Giant wood spider</name>
    <name type="synonym">Nephila maculata</name>
    <dbReference type="NCBI Taxonomy" id="299642"/>
    <lineage>
        <taxon>Eukaryota</taxon>
        <taxon>Metazoa</taxon>
        <taxon>Ecdysozoa</taxon>
        <taxon>Arthropoda</taxon>
        <taxon>Chelicerata</taxon>
        <taxon>Arachnida</taxon>
        <taxon>Araneae</taxon>
        <taxon>Araneomorphae</taxon>
        <taxon>Entelegynae</taxon>
        <taxon>Araneoidea</taxon>
        <taxon>Nephilidae</taxon>
        <taxon>Nephila</taxon>
    </lineage>
</organism>
<evidence type="ECO:0000313" key="2">
    <source>
        <dbReference type="Proteomes" id="UP000887013"/>
    </source>
</evidence>
<gene>
    <name evidence="1" type="primary">EYS13_18670</name>
    <name evidence="1" type="ORF">NPIL_582501</name>
</gene>
<protein>
    <submittedName>
        <fullName evidence="1">Uncharacterized protein</fullName>
    </submittedName>
</protein>
<dbReference type="AlphaFoldDB" id="A0A8X6UA00"/>
<dbReference type="OrthoDB" id="10070352at2759"/>
<proteinExistence type="predicted"/>
<dbReference type="Proteomes" id="UP000887013">
    <property type="component" value="Unassembled WGS sequence"/>
</dbReference>